<evidence type="ECO:0000259" key="1">
    <source>
        <dbReference type="PROSITE" id="PS50943"/>
    </source>
</evidence>
<accession>A0A7W9PAF9</accession>
<reference evidence="2 3" key="1">
    <citation type="submission" date="2020-08" db="EMBL/GenBank/DDBJ databases">
        <title>Sequencing the genomes of 1000 actinobacteria strains.</title>
        <authorList>
            <person name="Klenk H.-P."/>
        </authorList>
    </citation>
    <scope>NUCLEOTIDE SEQUENCE [LARGE SCALE GENOMIC DNA]</scope>
    <source>
        <strain evidence="2 3">DSM 43582</strain>
    </source>
</reference>
<proteinExistence type="predicted"/>
<dbReference type="Proteomes" id="UP000540412">
    <property type="component" value="Unassembled WGS sequence"/>
</dbReference>
<dbReference type="GO" id="GO:0003677">
    <property type="term" value="F:DNA binding"/>
    <property type="evidence" value="ECO:0007669"/>
    <property type="project" value="InterPro"/>
</dbReference>
<dbReference type="Gene3D" id="1.10.260.40">
    <property type="entry name" value="lambda repressor-like DNA-binding domains"/>
    <property type="match status" value="1"/>
</dbReference>
<dbReference type="RefSeq" id="WP_040750359.1">
    <property type="nucleotide sequence ID" value="NZ_JACHIT010000001.1"/>
</dbReference>
<dbReference type="InterPro" id="IPR043917">
    <property type="entry name" value="DUF5753"/>
</dbReference>
<comment type="caution">
    <text evidence="2">The sequence shown here is derived from an EMBL/GenBank/DDBJ whole genome shotgun (WGS) entry which is preliminary data.</text>
</comment>
<dbReference type="Pfam" id="PF19054">
    <property type="entry name" value="DUF5753"/>
    <property type="match status" value="1"/>
</dbReference>
<keyword evidence="3" id="KW-1185">Reference proteome</keyword>
<dbReference type="InterPro" id="IPR010982">
    <property type="entry name" value="Lambda_DNA-bd_dom_sf"/>
</dbReference>
<organism evidence="2 3">
    <name type="scientific">Nocardia transvalensis</name>
    <dbReference type="NCBI Taxonomy" id="37333"/>
    <lineage>
        <taxon>Bacteria</taxon>
        <taxon>Bacillati</taxon>
        <taxon>Actinomycetota</taxon>
        <taxon>Actinomycetes</taxon>
        <taxon>Mycobacteriales</taxon>
        <taxon>Nocardiaceae</taxon>
        <taxon>Nocardia</taxon>
    </lineage>
</organism>
<dbReference type="CDD" id="cd00093">
    <property type="entry name" value="HTH_XRE"/>
    <property type="match status" value="1"/>
</dbReference>
<dbReference type="PROSITE" id="PS50943">
    <property type="entry name" value="HTH_CROC1"/>
    <property type="match status" value="1"/>
</dbReference>
<dbReference type="SMART" id="SM00530">
    <property type="entry name" value="HTH_XRE"/>
    <property type="match status" value="1"/>
</dbReference>
<dbReference type="AlphaFoldDB" id="A0A7W9PAF9"/>
<name>A0A7W9PAF9_9NOCA</name>
<gene>
    <name evidence="2" type="ORF">BJY24_001354</name>
</gene>
<feature type="domain" description="HTH cro/C1-type" evidence="1">
    <location>
        <begin position="22"/>
        <end position="80"/>
    </location>
</feature>
<dbReference type="InterPro" id="IPR001387">
    <property type="entry name" value="Cro/C1-type_HTH"/>
</dbReference>
<dbReference type="EMBL" id="JACHIT010000001">
    <property type="protein sequence ID" value="MBB5912487.1"/>
    <property type="molecule type" value="Genomic_DNA"/>
</dbReference>
<evidence type="ECO:0000313" key="3">
    <source>
        <dbReference type="Proteomes" id="UP000540412"/>
    </source>
</evidence>
<protein>
    <submittedName>
        <fullName evidence="2">Transcriptional regulator with XRE-family HTH domain</fullName>
    </submittedName>
</protein>
<sequence length="300" mass="33669">MSGDDSEETGSTLPRRQLGRYLREAREAAGMTILQAAGLMEWGKTTLQNLETGRTHKVRSRTARELCELYGLDETTTQALVGLAKQIPARSWYHAYDDVIPADFNVYVGLEAGATELTIYQSLLVPGLLQTVDYARALDVRFFRDETAEEVDRRVQMRLRRQNILTRQRYPASLIVVLQEAVLRTVVGDRSVMARQIRHLADMSTRDNIELRVLPFEAGAPSGVVMPPFVILDFPQDARGKSLEPTIVFAESMIGSMYFESTADVGAYRDAFNTVLNASMDVGPSRLKLREMAREYGNGR</sequence>
<dbReference type="Pfam" id="PF13560">
    <property type="entry name" value="HTH_31"/>
    <property type="match status" value="1"/>
</dbReference>
<dbReference type="SUPFAM" id="SSF47413">
    <property type="entry name" value="lambda repressor-like DNA-binding domains"/>
    <property type="match status" value="1"/>
</dbReference>
<evidence type="ECO:0000313" key="2">
    <source>
        <dbReference type="EMBL" id="MBB5912487.1"/>
    </source>
</evidence>